<reference evidence="1 2" key="1">
    <citation type="journal article" date="2015" name="Genome Biol. Evol.">
        <title>Comparative Genomics of a Bacterivorous Green Alga Reveals Evolutionary Causalities and Consequences of Phago-Mixotrophic Mode of Nutrition.</title>
        <authorList>
            <person name="Burns J.A."/>
            <person name="Paasch A."/>
            <person name="Narechania A."/>
            <person name="Kim E."/>
        </authorList>
    </citation>
    <scope>NUCLEOTIDE SEQUENCE [LARGE SCALE GENOMIC DNA]</scope>
    <source>
        <strain evidence="1 2">PLY_AMNH</strain>
    </source>
</reference>
<keyword evidence="2" id="KW-1185">Reference proteome</keyword>
<dbReference type="Gene3D" id="1.10.150.240">
    <property type="entry name" value="Putative phosphatase, domain 2"/>
    <property type="match status" value="1"/>
</dbReference>
<dbReference type="Proteomes" id="UP001190700">
    <property type="component" value="Unassembled WGS sequence"/>
</dbReference>
<dbReference type="GO" id="GO:0016787">
    <property type="term" value="F:hydrolase activity"/>
    <property type="evidence" value="ECO:0007669"/>
    <property type="project" value="InterPro"/>
</dbReference>
<organism evidence="1 2">
    <name type="scientific">Cymbomonas tetramitiformis</name>
    <dbReference type="NCBI Taxonomy" id="36881"/>
    <lineage>
        <taxon>Eukaryota</taxon>
        <taxon>Viridiplantae</taxon>
        <taxon>Chlorophyta</taxon>
        <taxon>Pyramimonadophyceae</taxon>
        <taxon>Pyramimonadales</taxon>
        <taxon>Pyramimonadaceae</taxon>
        <taxon>Cymbomonas</taxon>
    </lineage>
</organism>
<dbReference type="PANTHER" id="PTHR42896:SF2">
    <property type="entry name" value="CBBY-LIKE PROTEIN"/>
    <property type="match status" value="1"/>
</dbReference>
<dbReference type="InterPro" id="IPR036412">
    <property type="entry name" value="HAD-like_sf"/>
</dbReference>
<dbReference type="EMBL" id="LGRX02015932">
    <property type="protein sequence ID" value="KAK3262823.1"/>
    <property type="molecule type" value="Genomic_DNA"/>
</dbReference>
<dbReference type="InterPro" id="IPR044999">
    <property type="entry name" value="CbbY-like"/>
</dbReference>
<evidence type="ECO:0000313" key="2">
    <source>
        <dbReference type="Proteomes" id="UP001190700"/>
    </source>
</evidence>
<dbReference type="Gene3D" id="3.40.50.1000">
    <property type="entry name" value="HAD superfamily/HAD-like"/>
    <property type="match status" value="1"/>
</dbReference>
<evidence type="ECO:0000313" key="1">
    <source>
        <dbReference type="EMBL" id="KAK3262823.1"/>
    </source>
</evidence>
<dbReference type="InterPro" id="IPR006439">
    <property type="entry name" value="HAD-SF_hydro_IA"/>
</dbReference>
<dbReference type="AlphaFoldDB" id="A0AAE0FN47"/>
<dbReference type="SFLD" id="SFLDG01129">
    <property type="entry name" value="C1.5:_HAD__Beta-PGM__Phosphata"/>
    <property type="match status" value="1"/>
</dbReference>
<dbReference type="InterPro" id="IPR023198">
    <property type="entry name" value="PGP-like_dom2"/>
</dbReference>
<dbReference type="NCBIfam" id="TIGR01509">
    <property type="entry name" value="HAD-SF-IA-v3"/>
    <property type="match status" value="1"/>
</dbReference>
<gene>
    <name evidence="1" type="ORF">CYMTET_28344</name>
</gene>
<name>A0AAE0FN47_9CHLO</name>
<dbReference type="Pfam" id="PF00702">
    <property type="entry name" value="Hydrolase"/>
    <property type="match status" value="1"/>
</dbReference>
<dbReference type="InterPro" id="IPR023214">
    <property type="entry name" value="HAD_sf"/>
</dbReference>
<comment type="caution">
    <text evidence="1">The sequence shown here is derived from an EMBL/GenBank/DDBJ whole genome shotgun (WGS) entry which is preliminary data.</text>
</comment>
<dbReference type="PANTHER" id="PTHR42896">
    <property type="entry name" value="XYLULOSE-1,5-BISPHOSPHATE (XUBP) PHOSPHATASE"/>
    <property type="match status" value="1"/>
</dbReference>
<proteinExistence type="predicted"/>
<dbReference type="SUPFAM" id="SSF56784">
    <property type="entry name" value="HAD-like"/>
    <property type="match status" value="1"/>
</dbReference>
<dbReference type="SFLD" id="SFLDS00003">
    <property type="entry name" value="Haloacid_Dehalogenase"/>
    <property type="match status" value="1"/>
</dbReference>
<sequence>MIATYMASDTALVPTSGLKLNNSTARKTTCRPVRNVRFGSISVPCVLRRPGPFAGQKLSHRLRCSRRNTRTNVTISSELPDALLFDCDGVLVDTEKDGHRVSFNETFAAKGLPAVWDVELYGELLQIGGGKERMTKYFNDHLDEEPFASMKAADEQQAFVKELHLLKTNLFMKMVETGALPLRPGVARLVSEAIEAGVTVAVCSTSNERAVSAIVEVMLGPEVAKVMRVFAGDVVPKKKPAPDIYLLAAKELGVDPSRCVVIEDSHIGSQAAKVGTHLLRRVGFAPSFARRNTKAGNEVMLFNHFRESNLCGRSPAPFETLSASCERVAVKSVTRSNHHSHP</sequence>
<accession>A0AAE0FN47</accession>
<protein>
    <submittedName>
        <fullName evidence="1">Uncharacterized protein</fullName>
    </submittedName>
</protein>